<dbReference type="InterPro" id="IPR015943">
    <property type="entry name" value="WD40/YVTN_repeat-like_dom_sf"/>
</dbReference>
<dbReference type="Pfam" id="PF18911">
    <property type="entry name" value="PKD_4"/>
    <property type="match status" value="1"/>
</dbReference>
<dbReference type="Pfam" id="PF13360">
    <property type="entry name" value="PQQ_2"/>
    <property type="match status" value="1"/>
</dbReference>
<reference evidence="2" key="2">
    <citation type="journal article" date="2014" name="ISME J.">
        <title>Microbial stratification in low pH oxic and suboxic macroscopic growths along an acid mine drainage.</title>
        <authorList>
            <person name="Mendez-Garcia C."/>
            <person name="Mesa V."/>
            <person name="Sprenger R.R."/>
            <person name="Richter M."/>
            <person name="Diez M.S."/>
            <person name="Solano J."/>
            <person name="Bargiela R."/>
            <person name="Golyshina O.V."/>
            <person name="Manteca A."/>
            <person name="Ramos J.L."/>
            <person name="Gallego J.R."/>
            <person name="Llorente I."/>
            <person name="Martins Dos Santos V.A."/>
            <person name="Jensen O.N."/>
            <person name="Pelaez A.I."/>
            <person name="Sanchez J."/>
            <person name="Ferrer M."/>
        </authorList>
    </citation>
    <scope>NUCLEOTIDE SEQUENCE</scope>
</reference>
<evidence type="ECO:0000259" key="1">
    <source>
        <dbReference type="PROSITE" id="PS50093"/>
    </source>
</evidence>
<evidence type="ECO:0000313" key="2">
    <source>
        <dbReference type="EMBL" id="EQD68808.1"/>
    </source>
</evidence>
<dbReference type="Gene3D" id="2.60.40.10">
    <property type="entry name" value="Immunoglobulins"/>
    <property type="match status" value="1"/>
</dbReference>
<accession>T1BJX1</accession>
<dbReference type="SUPFAM" id="SSF49299">
    <property type="entry name" value="PKD domain"/>
    <property type="match status" value="1"/>
</dbReference>
<gene>
    <name evidence="2" type="ORF">B1B_05582</name>
</gene>
<sequence>TTVYPEITASLSPVDAGIPVSFTPRVVGGSNDYVNYTWNFGDGNTAWGNRTVNQTYPSPGTYPVTLTVTDSDGNVGTGSLNLTVDPPLTAVPTLSGTEGTAPQLFQGQVSLSGGTTAPAPGLPGTLSNVTVGWTFPGGVRGSGQVFSHLFPFPGSVPGVLFVNDTGGSRLTFPLSENVTGGTPAYSWPVLRADPSADGLARGPGPLAPHVQAQIDLAPGAILGLVTAPDGPVLVAYPSGSLWALDPTTLEVRWQVNLAAQGVRFVGGPAVADGSVFLPTNGGKLLAFNLTTGNEDWSASVGAPGMTFLSPLPF</sequence>
<feature type="non-terminal residue" evidence="2">
    <location>
        <position position="313"/>
    </location>
</feature>
<dbReference type="SMART" id="SM00564">
    <property type="entry name" value="PQQ"/>
    <property type="match status" value="2"/>
</dbReference>
<name>T1BJX1_9ZZZZ</name>
<dbReference type="InterPro" id="IPR002372">
    <property type="entry name" value="PQQ_rpt_dom"/>
</dbReference>
<dbReference type="InterPro" id="IPR000601">
    <property type="entry name" value="PKD_dom"/>
</dbReference>
<feature type="non-terminal residue" evidence="2">
    <location>
        <position position="1"/>
    </location>
</feature>
<dbReference type="InterPro" id="IPR035986">
    <property type="entry name" value="PKD_dom_sf"/>
</dbReference>
<dbReference type="InterPro" id="IPR018391">
    <property type="entry name" value="PQQ_b-propeller_rpt"/>
</dbReference>
<protein>
    <submittedName>
        <fullName evidence="2">PKD domain protein</fullName>
    </submittedName>
</protein>
<organism evidence="2">
    <name type="scientific">mine drainage metagenome</name>
    <dbReference type="NCBI Taxonomy" id="410659"/>
    <lineage>
        <taxon>unclassified sequences</taxon>
        <taxon>metagenomes</taxon>
        <taxon>ecological metagenomes</taxon>
    </lineage>
</organism>
<dbReference type="SUPFAM" id="SSF50998">
    <property type="entry name" value="Quinoprotein alcohol dehydrogenase-like"/>
    <property type="match status" value="1"/>
</dbReference>
<reference evidence="2" key="1">
    <citation type="submission" date="2013-08" db="EMBL/GenBank/DDBJ databases">
        <authorList>
            <person name="Mendez C."/>
            <person name="Richter M."/>
            <person name="Ferrer M."/>
            <person name="Sanchez J."/>
        </authorList>
    </citation>
    <scope>NUCLEOTIDE SEQUENCE</scope>
</reference>
<dbReference type="InterPro" id="IPR011047">
    <property type="entry name" value="Quinoprotein_ADH-like_sf"/>
</dbReference>
<comment type="caution">
    <text evidence="2">The sequence shown here is derived from an EMBL/GenBank/DDBJ whole genome shotgun (WGS) entry which is preliminary data.</text>
</comment>
<dbReference type="SMART" id="SM00089">
    <property type="entry name" value="PKD"/>
    <property type="match status" value="2"/>
</dbReference>
<dbReference type="InterPro" id="IPR022409">
    <property type="entry name" value="PKD/Chitinase_dom"/>
</dbReference>
<dbReference type="AlphaFoldDB" id="T1BJX1"/>
<dbReference type="InterPro" id="IPR013783">
    <property type="entry name" value="Ig-like_fold"/>
</dbReference>
<dbReference type="Gene3D" id="2.130.10.10">
    <property type="entry name" value="YVTN repeat-like/Quinoprotein amine dehydrogenase"/>
    <property type="match status" value="1"/>
</dbReference>
<feature type="domain" description="PKD" evidence="1">
    <location>
        <begin position="3"/>
        <end position="91"/>
    </location>
</feature>
<dbReference type="EMBL" id="AUZY01003538">
    <property type="protein sequence ID" value="EQD68808.1"/>
    <property type="molecule type" value="Genomic_DNA"/>
</dbReference>
<dbReference type="CDD" id="cd00146">
    <property type="entry name" value="PKD"/>
    <property type="match status" value="1"/>
</dbReference>
<dbReference type="PROSITE" id="PS50093">
    <property type="entry name" value="PKD"/>
    <property type="match status" value="1"/>
</dbReference>
<proteinExistence type="predicted"/>